<comment type="caution">
    <text evidence="10">The sequence shown here is derived from an EMBL/GenBank/DDBJ whole genome shotgun (WGS) entry which is preliminary data.</text>
</comment>
<evidence type="ECO:0000259" key="9">
    <source>
        <dbReference type="Pfam" id="PF13231"/>
    </source>
</evidence>
<dbReference type="Pfam" id="PF13231">
    <property type="entry name" value="PMT_2"/>
    <property type="match status" value="1"/>
</dbReference>
<feature type="transmembrane region" description="Helical" evidence="8">
    <location>
        <begin position="360"/>
        <end position="381"/>
    </location>
</feature>
<evidence type="ECO:0000256" key="5">
    <source>
        <dbReference type="ARBA" id="ARBA00022692"/>
    </source>
</evidence>
<keyword evidence="6 8" id="KW-1133">Transmembrane helix</keyword>
<feature type="domain" description="Glycosyltransferase RgtA/B/C/D-like" evidence="9">
    <location>
        <begin position="84"/>
        <end position="185"/>
    </location>
</feature>
<feature type="transmembrane region" description="Helical" evidence="8">
    <location>
        <begin position="455"/>
        <end position="473"/>
    </location>
</feature>
<evidence type="ECO:0000256" key="2">
    <source>
        <dbReference type="ARBA" id="ARBA00022475"/>
    </source>
</evidence>
<dbReference type="GO" id="GO:0010041">
    <property type="term" value="P:response to iron(III) ion"/>
    <property type="evidence" value="ECO:0007669"/>
    <property type="project" value="TreeGrafter"/>
</dbReference>
<dbReference type="GO" id="GO:0016763">
    <property type="term" value="F:pentosyltransferase activity"/>
    <property type="evidence" value="ECO:0007669"/>
    <property type="project" value="TreeGrafter"/>
</dbReference>
<proteinExistence type="predicted"/>
<reference evidence="10" key="1">
    <citation type="submission" date="2019-12" db="EMBL/GenBank/DDBJ databases">
        <title>Ruegeria JWLKs population differentiation of coral mucus and skeleton niches.</title>
        <authorList>
            <person name="Luo D."/>
        </authorList>
    </citation>
    <scope>NUCLEOTIDE SEQUENCE</scope>
    <source>
        <strain evidence="10">HKCCD6181</strain>
    </source>
</reference>
<dbReference type="Proteomes" id="UP000597886">
    <property type="component" value="Unassembled WGS sequence"/>
</dbReference>
<keyword evidence="7 8" id="KW-0472">Membrane</keyword>
<dbReference type="InterPro" id="IPR038731">
    <property type="entry name" value="RgtA/B/C-like"/>
</dbReference>
<keyword evidence="5 8" id="KW-0812">Transmembrane</keyword>
<evidence type="ECO:0000256" key="3">
    <source>
        <dbReference type="ARBA" id="ARBA00022676"/>
    </source>
</evidence>
<dbReference type="GO" id="GO:0009103">
    <property type="term" value="P:lipopolysaccharide biosynthetic process"/>
    <property type="evidence" value="ECO:0007669"/>
    <property type="project" value="UniProtKB-ARBA"/>
</dbReference>
<feature type="transmembrane region" description="Helical" evidence="8">
    <location>
        <begin position="401"/>
        <end position="417"/>
    </location>
</feature>
<feature type="transmembrane region" description="Helical" evidence="8">
    <location>
        <begin position="103"/>
        <end position="124"/>
    </location>
</feature>
<evidence type="ECO:0000256" key="6">
    <source>
        <dbReference type="ARBA" id="ARBA00022989"/>
    </source>
</evidence>
<dbReference type="EMBL" id="WVRA01000012">
    <property type="protein sequence ID" value="NOE20664.1"/>
    <property type="molecule type" value="Genomic_DNA"/>
</dbReference>
<evidence type="ECO:0000256" key="4">
    <source>
        <dbReference type="ARBA" id="ARBA00022679"/>
    </source>
</evidence>
<feature type="transmembrane region" description="Helical" evidence="8">
    <location>
        <begin position="155"/>
        <end position="174"/>
    </location>
</feature>
<keyword evidence="4" id="KW-0808">Transferase</keyword>
<accession>A0AA91BZU2</accession>
<dbReference type="PANTHER" id="PTHR33908">
    <property type="entry name" value="MANNOSYLTRANSFERASE YKCB-RELATED"/>
    <property type="match status" value="1"/>
</dbReference>
<dbReference type="AlphaFoldDB" id="A0AA91BZU2"/>
<evidence type="ECO:0000313" key="10">
    <source>
        <dbReference type="EMBL" id="NOE20664.1"/>
    </source>
</evidence>
<sequence length="583" mass="65462">MTTSEKGSVFPNRREYRTGAVLFALTIAVLLTLILRLWGIDLRSMSHPEIYVPGINLVSGISEPPPRHNLAETIWWHFHDEPHPMGWYVSMLGWTKAFGTSHFALRFPSVLFAVGSIPLIFLIARSIFGSTVGCLAALLLSLHGFHVFWSQMARMYVAGAFLSLLATWLLLCLVRTREPRPGFEIAYVASVIAGVLTVELFWPLIMIHVFWAALVLPRPKVDGLRFRQRIGLRQAPRLLQVQALAFILSAPALTHAVYRARKGAAPDPSFDFLVEYFSFGFLFAIDDFAVPLLQIGRIWTWLVLGFALLLLAASLKAPKREVPVMRAQQKIPVWVLVSSAVCLACFMFWLGSIAHRRNEALMAMSVLPFLALLIPVLGSIWGSFVPRLPSNTLHYPQERTLLLWLIAVVSPLILFAASHKVSILAPRAFLLFVPYLLILCAAGAVWLFQRHRFRIALISLCVVVFAASIPYAAGKPGSPNDYQGIATAVRPEMKDGDLVFLRDRNWVDTPLFYYINDAQFIVADYGAALRRNPDARVWLLTWPDVGQSAINDVRREALQNYELTLKLERLRASAELFEPDTGH</sequence>
<feature type="transmembrane region" description="Helical" evidence="8">
    <location>
        <begin position="298"/>
        <end position="315"/>
    </location>
</feature>
<evidence type="ECO:0000313" key="11">
    <source>
        <dbReference type="Proteomes" id="UP000597886"/>
    </source>
</evidence>
<evidence type="ECO:0000256" key="7">
    <source>
        <dbReference type="ARBA" id="ARBA00023136"/>
    </source>
</evidence>
<keyword evidence="2" id="KW-1003">Cell membrane</keyword>
<feature type="transmembrane region" description="Helical" evidence="8">
    <location>
        <begin position="20"/>
        <end position="39"/>
    </location>
</feature>
<keyword evidence="3" id="KW-0328">Glycosyltransferase</keyword>
<organism evidence="10 11">
    <name type="scientific">Ruegeria atlantica</name>
    <dbReference type="NCBI Taxonomy" id="81569"/>
    <lineage>
        <taxon>Bacteria</taxon>
        <taxon>Pseudomonadati</taxon>
        <taxon>Pseudomonadota</taxon>
        <taxon>Alphaproteobacteria</taxon>
        <taxon>Rhodobacterales</taxon>
        <taxon>Roseobacteraceae</taxon>
        <taxon>Ruegeria</taxon>
    </lineage>
</organism>
<dbReference type="RefSeq" id="WP_171331787.1">
    <property type="nucleotide sequence ID" value="NZ_WVRA01000012.1"/>
</dbReference>
<name>A0AA91BZU2_9RHOB</name>
<feature type="transmembrane region" description="Helical" evidence="8">
    <location>
        <begin position="131"/>
        <end position="149"/>
    </location>
</feature>
<dbReference type="GO" id="GO:0005886">
    <property type="term" value="C:plasma membrane"/>
    <property type="evidence" value="ECO:0007669"/>
    <property type="project" value="UniProtKB-SubCell"/>
</dbReference>
<evidence type="ECO:0000256" key="1">
    <source>
        <dbReference type="ARBA" id="ARBA00004651"/>
    </source>
</evidence>
<dbReference type="InterPro" id="IPR050297">
    <property type="entry name" value="LipidA_mod_glycosyltrf_83"/>
</dbReference>
<evidence type="ECO:0000256" key="8">
    <source>
        <dbReference type="SAM" id="Phobius"/>
    </source>
</evidence>
<protein>
    <recommendedName>
        <fullName evidence="9">Glycosyltransferase RgtA/B/C/D-like domain-containing protein</fullName>
    </recommendedName>
</protein>
<feature type="transmembrane region" description="Helical" evidence="8">
    <location>
        <begin position="186"/>
        <end position="217"/>
    </location>
</feature>
<feature type="transmembrane region" description="Helical" evidence="8">
    <location>
        <begin position="429"/>
        <end position="448"/>
    </location>
</feature>
<comment type="subcellular location">
    <subcellularLocation>
        <location evidence="1">Cell membrane</location>
        <topology evidence="1">Multi-pass membrane protein</topology>
    </subcellularLocation>
</comment>
<feature type="transmembrane region" description="Helical" evidence="8">
    <location>
        <begin position="331"/>
        <end position="354"/>
    </location>
</feature>
<gene>
    <name evidence="10" type="ORF">GS634_21250</name>
</gene>
<dbReference type="PANTHER" id="PTHR33908:SF3">
    <property type="entry name" value="UNDECAPRENYL PHOSPHATE-ALPHA-4-AMINO-4-DEOXY-L-ARABINOSE ARABINOSYL TRANSFERASE"/>
    <property type="match status" value="1"/>
</dbReference>